<evidence type="ECO:0000313" key="2">
    <source>
        <dbReference type="Proteomes" id="UP000000442"/>
    </source>
</evidence>
<dbReference type="OrthoDB" id="5432833at2"/>
<dbReference type="EMBL" id="CP001087">
    <property type="protein sequence ID" value="ACN14833.1"/>
    <property type="molecule type" value="Genomic_DNA"/>
</dbReference>
<reference evidence="1 2" key="1">
    <citation type="journal article" date="2009" name="Environ. Microbiol.">
        <title>Genome sequence of Desulfobacterium autotrophicum HRM2, a marine sulfate reducer oxidizing organic carbon completely to carbon dioxide.</title>
        <authorList>
            <person name="Strittmatter A.W."/>
            <person name="Liesegang H."/>
            <person name="Rabus R."/>
            <person name="Decker I."/>
            <person name="Amann J."/>
            <person name="Andres S."/>
            <person name="Henne A."/>
            <person name="Fricke W.F."/>
            <person name="Martinez-Arias R."/>
            <person name="Bartels D."/>
            <person name="Goesmann A."/>
            <person name="Krause L."/>
            <person name="Puehler A."/>
            <person name="Klenk H.P."/>
            <person name="Richter M."/>
            <person name="Schuler M."/>
            <person name="Gloeckner F.O."/>
            <person name="Meyerdierks A."/>
            <person name="Gottschalk G."/>
            <person name="Amann R."/>
        </authorList>
    </citation>
    <scope>NUCLEOTIDE SEQUENCE [LARGE SCALE GENOMIC DNA]</scope>
    <source>
        <strain evidence="2">ATCC 43914 / DSM 3382 / HRM2</strain>
    </source>
</reference>
<accession>C0QB34</accession>
<dbReference type="KEGG" id="dat:HRM2_17270"/>
<dbReference type="AlphaFoldDB" id="C0QB34"/>
<sequence length="104" mass="11353">MNASDTNIYSDHVDVSIFSAGSYNIRYTWLNDQWAPEKGFDANIQIQNVFFDNQATIFNIEPISVGLLSVNNQATIPNPEPASLLLFGTGLMGLASFLSSHSAP</sequence>
<evidence type="ECO:0000313" key="1">
    <source>
        <dbReference type="EMBL" id="ACN14833.1"/>
    </source>
</evidence>
<gene>
    <name evidence="1" type="ordered locus">HRM2_17270</name>
</gene>
<dbReference type="RefSeq" id="WP_015903620.1">
    <property type="nucleotide sequence ID" value="NC_012108.1"/>
</dbReference>
<protein>
    <recommendedName>
        <fullName evidence="3">PEP-CTERM protein-sorting domain-containing protein</fullName>
    </recommendedName>
</protein>
<keyword evidence="2" id="KW-1185">Reference proteome</keyword>
<evidence type="ECO:0008006" key="3">
    <source>
        <dbReference type="Google" id="ProtNLM"/>
    </source>
</evidence>
<organism evidence="1 2">
    <name type="scientific">Desulforapulum autotrophicum (strain ATCC 43914 / DSM 3382 / VKM B-1955 / HRM2)</name>
    <name type="common">Desulfobacterium autotrophicum</name>
    <dbReference type="NCBI Taxonomy" id="177437"/>
    <lineage>
        <taxon>Bacteria</taxon>
        <taxon>Pseudomonadati</taxon>
        <taxon>Thermodesulfobacteriota</taxon>
        <taxon>Desulfobacteria</taxon>
        <taxon>Desulfobacterales</taxon>
        <taxon>Desulfobacteraceae</taxon>
        <taxon>Desulforapulum</taxon>
    </lineage>
</organism>
<proteinExistence type="predicted"/>
<name>C0QB34_DESAH</name>
<dbReference type="Proteomes" id="UP000000442">
    <property type="component" value="Chromosome"/>
</dbReference>
<dbReference type="HOGENOM" id="CLU_2245556_0_0_7"/>